<keyword evidence="9 10" id="KW-0238">DNA-binding</keyword>
<comment type="similarity">
    <text evidence="2 10">Belongs to the HsdR family.</text>
</comment>
<dbReference type="NCBIfam" id="TIGR00348">
    <property type="entry name" value="hsdR"/>
    <property type="match status" value="1"/>
</dbReference>
<evidence type="ECO:0000256" key="3">
    <source>
        <dbReference type="ARBA" id="ARBA00022722"/>
    </source>
</evidence>
<gene>
    <name evidence="12" type="primary">hsdR</name>
    <name evidence="12" type="ordered locus">SGRA_0295</name>
</gene>
<dbReference type="CDD" id="cd18800">
    <property type="entry name" value="SF2_C_EcoR124I-like"/>
    <property type="match status" value="1"/>
</dbReference>
<dbReference type="InterPro" id="IPR004473">
    <property type="entry name" value="Restrct_endonuc_typeI_HsdR"/>
</dbReference>
<keyword evidence="6" id="KW-0255">Endonuclease</keyword>
<dbReference type="Gene3D" id="3.40.50.300">
    <property type="entry name" value="P-loop containing nucleotide triphosphate hydrolases"/>
    <property type="match status" value="2"/>
</dbReference>
<evidence type="ECO:0000256" key="2">
    <source>
        <dbReference type="ARBA" id="ARBA00008598"/>
    </source>
</evidence>
<organism evidence="12 13">
    <name type="scientific">Saprospira grandis (strain Lewin)</name>
    <dbReference type="NCBI Taxonomy" id="984262"/>
    <lineage>
        <taxon>Bacteria</taxon>
        <taxon>Pseudomonadati</taxon>
        <taxon>Bacteroidota</taxon>
        <taxon>Saprospiria</taxon>
        <taxon>Saprospirales</taxon>
        <taxon>Saprospiraceae</taxon>
        <taxon>Saprospira</taxon>
    </lineage>
</organism>
<dbReference type="GO" id="GO:0009035">
    <property type="term" value="F:type I site-specific deoxyribonuclease activity"/>
    <property type="evidence" value="ECO:0007669"/>
    <property type="project" value="UniProtKB-EC"/>
</dbReference>
<dbReference type="GO" id="GO:0009307">
    <property type="term" value="P:DNA restriction-modification system"/>
    <property type="evidence" value="ECO:0007669"/>
    <property type="project" value="UniProtKB-KW"/>
</dbReference>
<dbReference type="HOGENOM" id="CLU_004848_1_0_10"/>
<dbReference type="PANTHER" id="PTHR30195">
    <property type="entry name" value="TYPE I SITE-SPECIFIC DEOXYRIBONUCLEASE PROTEIN SUBUNIT M AND R"/>
    <property type="match status" value="1"/>
</dbReference>
<sequence length="936" mass="109993">MTTQTEQILENELVEQLIGLGYEYLPIKEESDLVANFKRQLERLNGISLSETEMQRLLLQLNQGSIFERSKRLRAKKLELQKDDQETIYLSLWDQKNWAENKFQLIRQMRMDGRYKNIYDLNILINGLPLLHIELKRRGIEMKEAFNQIHRYSHQSFLMGQALFSYTQLFVISNGVNTKYFANNKTGELNFKQTFYWANKENQKISRLEEFAQHFLAPPQLFKMISRYMVLSEANKRILVMRPYQCHATEAIVNRVKNNGGNGYIWHTTGSGKTLTSFKSSQLLQELPKVKKVVFVVDRKDLDYQTIKEFDSFSKDCVSATENSKQLIQRFLGRDKLIVTTIQKLNSVIHKKNKREQLLPLQEEEMVFIFDECHRSQFGESHRRIKDFFKKVQLFGFTGTPIQAKNAMDTKWGKQSTKNLFDECLHRYIITDAIRDENVLRFLVEYVGRYKKTATANEIDIEVEDIDRQELLEHEYRLEKIVDYIIKYHPIKTKNKKYNAIFCLPSIPVLNKYYEIFKRKKAEGAHDLNIACIFSYGSNESPEGQDETQDGYTYRGHSRDRLEEAMMDYNASFNANYNSQSSQSFDNYYKDIAKRLRDGQIDILLVVNMFLTGFDSPRLNTLYVDKNLRYHGLIQAFSRTNRLMGSEKSQGNIVCFRNLKQATDDALLLYSDKDAPELAYSPSYEEQREKFDEKVMALKKLVPTVDSVDFLPSEEEELAFVQGFRELIRLQNMLSAFVDFDLEQTAMQEQEFADYKSKYLDLYEKVRQNRKLNKTSVLEEVDFELELIQRDEINVVYILQLLQKAASASAEKRSLAIERLLQQLQAEVSLRSKKDLIEKFIRDNLPKIEEADDIPDAFEEFMRKEQAASFQAICQQYDLDQEKFEQLVKNYLYSQKMPSSDQLLASRKEKPKLLERNKIAQGIREELEGFVGRFME</sequence>
<dbReference type="InterPro" id="IPR007409">
    <property type="entry name" value="Restrct_endonuc_type1_HsdR_N"/>
</dbReference>
<reference evidence="12 13" key="1">
    <citation type="journal article" date="2012" name="Stand. Genomic Sci.">
        <title>Complete genome sequencing and analysis of Saprospira grandis str. Lewin, a predatory marine bacterium.</title>
        <authorList>
            <person name="Saw J.H."/>
            <person name="Yuryev A."/>
            <person name="Kanbe M."/>
            <person name="Hou S."/>
            <person name="Young A.G."/>
            <person name="Aizawa S."/>
            <person name="Alam M."/>
        </authorList>
    </citation>
    <scope>NUCLEOTIDE SEQUENCE [LARGE SCALE GENOMIC DNA]</scope>
    <source>
        <strain evidence="12 13">Lewin</strain>
    </source>
</reference>
<dbReference type="InterPro" id="IPR055180">
    <property type="entry name" value="HsdR_RecA-like_helicase_dom_2"/>
</dbReference>
<evidence type="ECO:0000259" key="11">
    <source>
        <dbReference type="PROSITE" id="PS51192"/>
    </source>
</evidence>
<evidence type="ECO:0000256" key="4">
    <source>
        <dbReference type="ARBA" id="ARBA00022741"/>
    </source>
</evidence>
<dbReference type="KEGG" id="sgn:SGRA_0295"/>
<comment type="catalytic activity">
    <reaction evidence="1 10">
        <text>Endonucleolytic cleavage of DNA to give random double-stranded fragments with terminal 5'-phosphates, ATP is simultaneously hydrolyzed.</text>
        <dbReference type="EC" id="3.1.21.3"/>
    </reaction>
</comment>
<dbReference type="AlphaFoldDB" id="H6L7K2"/>
<evidence type="ECO:0000256" key="7">
    <source>
        <dbReference type="ARBA" id="ARBA00022801"/>
    </source>
</evidence>
<dbReference type="SUPFAM" id="SSF52540">
    <property type="entry name" value="P-loop containing nucleoside triphosphate hydrolases"/>
    <property type="match status" value="2"/>
</dbReference>
<proteinExistence type="inferred from homology"/>
<keyword evidence="7 10" id="KW-0378">Hydrolase</keyword>
<accession>H6L7K2</accession>
<keyword evidence="5 10" id="KW-0680">Restriction system</keyword>
<evidence type="ECO:0000256" key="5">
    <source>
        <dbReference type="ARBA" id="ARBA00022747"/>
    </source>
</evidence>
<evidence type="ECO:0000256" key="9">
    <source>
        <dbReference type="ARBA" id="ARBA00023125"/>
    </source>
</evidence>
<keyword evidence="3" id="KW-0540">Nuclease</keyword>
<dbReference type="InterPro" id="IPR051268">
    <property type="entry name" value="Type-I_R_enzyme_R_subunit"/>
</dbReference>
<dbReference type="CDD" id="cd22332">
    <property type="entry name" value="HsdR_N"/>
    <property type="match status" value="1"/>
</dbReference>
<keyword evidence="8 10" id="KW-0067">ATP-binding</keyword>
<dbReference type="Pfam" id="PF18766">
    <property type="entry name" value="SWI2_SNF2"/>
    <property type="match status" value="1"/>
</dbReference>
<dbReference type="Gene3D" id="1.20.58.910">
    <property type="match status" value="1"/>
</dbReference>
<dbReference type="REBASE" id="45865">
    <property type="entry name" value="SgrLORF295P"/>
</dbReference>
<dbReference type="InterPro" id="IPR027417">
    <property type="entry name" value="P-loop_NTPase"/>
</dbReference>
<evidence type="ECO:0000256" key="1">
    <source>
        <dbReference type="ARBA" id="ARBA00000851"/>
    </source>
</evidence>
<dbReference type="RefSeq" id="WP_014373282.1">
    <property type="nucleotide sequence ID" value="NC_016940.1"/>
</dbReference>
<feature type="domain" description="Helicase ATP-binding" evidence="11">
    <location>
        <begin position="254"/>
        <end position="419"/>
    </location>
</feature>
<dbReference type="Pfam" id="PF12008">
    <property type="entry name" value="EcoR124_C"/>
    <property type="match status" value="1"/>
</dbReference>
<dbReference type="EC" id="3.1.21.3" evidence="10"/>
<evidence type="ECO:0000313" key="12">
    <source>
        <dbReference type="EMBL" id="AFC23034.1"/>
    </source>
</evidence>
<dbReference type="InterPro" id="IPR040980">
    <property type="entry name" value="SWI2_SNF2"/>
</dbReference>
<dbReference type="Pfam" id="PF22679">
    <property type="entry name" value="T1R_D3-like"/>
    <property type="match status" value="1"/>
</dbReference>
<protein>
    <recommendedName>
        <fullName evidence="10">Type I restriction enzyme endonuclease subunit</fullName>
        <shortName evidence="10">R protein</shortName>
        <ecNumber evidence="10">3.1.21.3</ecNumber>
    </recommendedName>
</protein>
<dbReference type="OrthoDB" id="9758243at2"/>
<dbReference type="Proteomes" id="UP000007519">
    <property type="component" value="Chromosome"/>
</dbReference>
<dbReference type="EMBL" id="CP002831">
    <property type="protein sequence ID" value="AFC23034.1"/>
    <property type="molecule type" value="Genomic_DNA"/>
</dbReference>
<dbReference type="Gene3D" id="3.90.1570.50">
    <property type="match status" value="1"/>
</dbReference>
<dbReference type="GO" id="GO:0003677">
    <property type="term" value="F:DNA binding"/>
    <property type="evidence" value="ECO:0007669"/>
    <property type="project" value="UniProtKB-KW"/>
</dbReference>
<comment type="subunit">
    <text evidence="10">The type I restriction/modification system is composed of three polypeptides R, M and S.</text>
</comment>
<dbReference type="STRING" id="984262.SGRA_0295"/>
<evidence type="ECO:0000256" key="10">
    <source>
        <dbReference type="RuleBase" id="RU364115"/>
    </source>
</evidence>
<dbReference type="PANTHER" id="PTHR30195:SF16">
    <property type="entry name" value="TYPE I RESTRICTION ENZYME ENDONUCLEASE SUBUNIT"/>
    <property type="match status" value="1"/>
</dbReference>
<dbReference type="SMART" id="SM00487">
    <property type="entry name" value="DEXDc"/>
    <property type="match status" value="1"/>
</dbReference>
<evidence type="ECO:0000256" key="8">
    <source>
        <dbReference type="ARBA" id="ARBA00022840"/>
    </source>
</evidence>
<comment type="function">
    <text evidence="10">Subunit R is required for both nuclease and ATPase activities, but not for modification.</text>
</comment>
<keyword evidence="13" id="KW-1185">Reference proteome</keyword>
<name>H6L7K2_SAPGL</name>
<dbReference type="GO" id="GO:0005524">
    <property type="term" value="F:ATP binding"/>
    <property type="evidence" value="ECO:0007669"/>
    <property type="project" value="UniProtKB-KW"/>
</dbReference>
<evidence type="ECO:0000256" key="6">
    <source>
        <dbReference type="ARBA" id="ARBA00022759"/>
    </source>
</evidence>
<dbReference type="eggNOG" id="COG0610">
    <property type="taxonomic scope" value="Bacteria"/>
</dbReference>
<evidence type="ECO:0000313" key="13">
    <source>
        <dbReference type="Proteomes" id="UP000007519"/>
    </source>
</evidence>
<dbReference type="PROSITE" id="PS51192">
    <property type="entry name" value="HELICASE_ATP_BIND_1"/>
    <property type="match status" value="1"/>
</dbReference>
<dbReference type="Pfam" id="PF04313">
    <property type="entry name" value="HSDR_N"/>
    <property type="match status" value="1"/>
</dbReference>
<dbReference type="InterPro" id="IPR014001">
    <property type="entry name" value="Helicase_ATP-bd"/>
</dbReference>
<dbReference type="InterPro" id="IPR022625">
    <property type="entry name" value="TypeI_RM_Rsu_C"/>
</dbReference>
<keyword evidence="4 10" id="KW-0547">Nucleotide-binding</keyword>